<organism evidence="15 16">
    <name type="scientific">Streptomyces boncukensis</name>
    <dbReference type="NCBI Taxonomy" id="2711219"/>
    <lineage>
        <taxon>Bacteria</taxon>
        <taxon>Bacillati</taxon>
        <taxon>Actinomycetota</taxon>
        <taxon>Actinomycetes</taxon>
        <taxon>Kitasatosporales</taxon>
        <taxon>Streptomycetaceae</taxon>
        <taxon>Streptomyces</taxon>
    </lineage>
</organism>
<feature type="region of interest" description="Disordered" evidence="12">
    <location>
        <begin position="636"/>
        <end position="720"/>
    </location>
</feature>
<evidence type="ECO:0000256" key="4">
    <source>
        <dbReference type="ARBA" id="ARBA00022553"/>
    </source>
</evidence>
<evidence type="ECO:0000256" key="3">
    <source>
        <dbReference type="ARBA" id="ARBA00012438"/>
    </source>
</evidence>
<feature type="domain" description="Histidine kinase" evidence="14">
    <location>
        <begin position="527"/>
        <end position="631"/>
    </location>
</feature>
<comment type="catalytic activity">
    <reaction evidence="1">
        <text>ATP + protein L-histidine = ADP + protein N-phospho-L-histidine.</text>
        <dbReference type="EC" id="2.7.13.3"/>
    </reaction>
</comment>
<evidence type="ECO:0000256" key="6">
    <source>
        <dbReference type="ARBA" id="ARBA00022692"/>
    </source>
</evidence>
<dbReference type="Pfam" id="PF02518">
    <property type="entry name" value="HATPase_c"/>
    <property type="match status" value="1"/>
</dbReference>
<evidence type="ECO:0000313" key="15">
    <source>
        <dbReference type="EMBL" id="NGO70422.1"/>
    </source>
</evidence>
<dbReference type="InterPro" id="IPR005467">
    <property type="entry name" value="His_kinase_dom"/>
</dbReference>
<dbReference type="InterPro" id="IPR013587">
    <property type="entry name" value="Nitrate/nitrite_sensing"/>
</dbReference>
<dbReference type="GO" id="GO:0005524">
    <property type="term" value="F:ATP binding"/>
    <property type="evidence" value="ECO:0007669"/>
    <property type="project" value="UniProtKB-KW"/>
</dbReference>
<keyword evidence="13" id="KW-0472">Membrane</keyword>
<proteinExistence type="predicted"/>
<sequence length="720" mass="76947">MRISRRLILLVAVPLIVAIAFAGRALTPATGQAVQADRLRTAVEVSTAAGDLAYRLQHERAEAAARIASDGSGGNGSSGLERFQALARATDRSVARYRERSAGMSAVPSGTAAAQRRIDKSLGELASLRAQVRSGSGALSSMAFGYRIVLADLISFRDSIAQANGVRAGDADHIRAAAALTEAAEYLGQQEVSVLRAHSDGGFTPASLRTFEAARIGYTDAYRTGNTLGDPQWRTWLERTLSGPKAMAAEKLAAQVARSPADRRLAVDPNAWRTAMSDRQELLRTVIRRVDADVHETVSAERTRLIWWAVAELCLVLLTLVGVVLIATRLGRDLIRRLRALRDAAHEVAHQRLPEVVSTLSQPGSVGRASPDQIADEAGKPLVNLGDDEMGEVGEAFNSVHHAAVRLAAQQAESHERFAQTLVTVARRGAQLNAVLTNELSSVQRDELDPERMEALFALDHLAIRMERNANNLLVLGGYGHGKVRSADAPCATVIYAAAQQIERYGRVSLGHVEQSIGVAARAVDDVAHLLAELLDNATRFSPPETRVGVAAWHLWDRAVLQIVDEGVGLPPERRAELNAELATPQRDVGAVRSMGLQVVARLAARHGVTVELRASSGPGTIAEVILPKAVLAEPVDDDSPLTAPRALEELPGPLRSAGAPRALGRPSWARDAEEDPDSEHDEHGEHDDGHRVAADEGARPAAHPDEPAPPKSAPDGPGP</sequence>
<evidence type="ECO:0000256" key="10">
    <source>
        <dbReference type="ARBA" id="ARBA00022989"/>
    </source>
</evidence>
<dbReference type="InterPro" id="IPR003594">
    <property type="entry name" value="HATPase_dom"/>
</dbReference>
<evidence type="ECO:0000313" key="16">
    <source>
        <dbReference type="Proteomes" id="UP000477722"/>
    </source>
</evidence>
<keyword evidence="16" id="KW-1185">Reference proteome</keyword>
<evidence type="ECO:0000256" key="9">
    <source>
        <dbReference type="ARBA" id="ARBA00022840"/>
    </source>
</evidence>
<keyword evidence="10 13" id="KW-1133">Transmembrane helix</keyword>
<dbReference type="EMBL" id="JAAKZZ010000193">
    <property type="protein sequence ID" value="NGO70422.1"/>
    <property type="molecule type" value="Genomic_DNA"/>
</dbReference>
<evidence type="ECO:0000256" key="12">
    <source>
        <dbReference type="SAM" id="MobiDB-lite"/>
    </source>
</evidence>
<evidence type="ECO:0000256" key="13">
    <source>
        <dbReference type="SAM" id="Phobius"/>
    </source>
</evidence>
<dbReference type="Gene3D" id="3.30.565.10">
    <property type="entry name" value="Histidine kinase-like ATPase, C-terminal domain"/>
    <property type="match status" value="1"/>
</dbReference>
<keyword evidence="8 15" id="KW-0418">Kinase</keyword>
<keyword evidence="6 13" id="KW-0812">Transmembrane</keyword>
<dbReference type="GO" id="GO:0004673">
    <property type="term" value="F:protein histidine kinase activity"/>
    <property type="evidence" value="ECO:0007669"/>
    <property type="project" value="UniProtKB-EC"/>
</dbReference>
<reference evidence="15 16" key="1">
    <citation type="submission" date="2020-02" db="EMBL/GenBank/DDBJ databases">
        <title>Whole-genome analyses of novel actinobacteria.</title>
        <authorList>
            <person name="Sahin N."/>
            <person name="Tatar D."/>
        </authorList>
    </citation>
    <scope>NUCLEOTIDE SEQUENCE [LARGE SCALE GENOMIC DNA]</scope>
    <source>
        <strain evidence="15 16">SB3404</strain>
    </source>
</reference>
<gene>
    <name evidence="15" type="ORF">G5C65_19110</name>
</gene>
<comment type="subcellular location">
    <subcellularLocation>
        <location evidence="2">Membrane</location>
    </subcellularLocation>
</comment>
<evidence type="ECO:0000256" key="5">
    <source>
        <dbReference type="ARBA" id="ARBA00022679"/>
    </source>
</evidence>
<dbReference type="SMART" id="SM00387">
    <property type="entry name" value="HATPase_c"/>
    <property type="match status" value="1"/>
</dbReference>
<evidence type="ECO:0000256" key="7">
    <source>
        <dbReference type="ARBA" id="ARBA00022741"/>
    </source>
</evidence>
<name>A0A6G4WZX1_9ACTN</name>
<dbReference type="PANTHER" id="PTHR44936">
    <property type="entry name" value="SENSOR PROTEIN CREC"/>
    <property type="match status" value="1"/>
</dbReference>
<dbReference type="PROSITE" id="PS50109">
    <property type="entry name" value="HIS_KIN"/>
    <property type="match status" value="1"/>
</dbReference>
<dbReference type="AlphaFoldDB" id="A0A6G4WZX1"/>
<evidence type="ECO:0000256" key="1">
    <source>
        <dbReference type="ARBA" id="ARBA00000085"/>
    </source>
</evidence>
<dbReference type="InterPro" id="IPR036890">
    <property type="entry name" value="HATPase_C_sf"/>
</dbReference>
<dbReference type="GO" id="GO:0000160">
    <property type="term" value="P:phosphorelay signal transduction system"/>
    <property type="evidence" value="ECO:0007669"/>
    <property type="project" value="UniProtKB-KW"/>
</dbReference>
<dbReference type="Pfam" id="PF08376">
    <property type="entry name" value="NIT"/>
    <property type="match status" value="1"/>
</dbReference>
<dbReference type="PANTHER" id="PTHR44936:SF9">
    <property type="entry name" value="SENSOR PROTEIN CREC"/>
    <property type="match status" value="1"/>
</dbReference>
<feature type="non-terminal residue" evidence="15">
    <location>
        <position position="720"/>
    </location>
</feature>
<keyword evidence="7" id="KW-0547">Nucleotide-binding</keyword>
<feature type="transmembrane region" description="Helical" evidence="13">
    <location>
        <begin position="305"/>
        <end position="327"/>
    </location>
</feature>
<keyword evidence="11" id="KW-0902">Two-component regulatory system</keyword>
<comment type="caution">
    <text evidence="15">The sequence shown here is derived from an EMBL/GenBank/DDBJ whole genome shotgun (WGS) entry which is preliminary data.</text>
</comment>
<feature type="compositionally biased region" description="Pro residues" evidence="12">
    <location>
        <begin position="710"/>
        <end position="720"/>
    </location>
</feature>
<dbReference type="EC" id="2.7.13.3" evidence="3"/>
<dbReference type="InterPro" id="IPR003660">
    <property type="entry name" value="HAMP_dom"/>
</dbReference>
<keyword evidence="4" id="KW-0597">Phosphoprotein</keyword>
<evidence type="ECO:0000256" key="11">
    <source>
        <dbReference type="ARBA" id="ARBA00023012"/>
    </source>
</evidence>
<evidence type="ECO:0000256" key="8">
    <source>
        <dbReference type="ARBA" id="ARBA00022777"/>
    </source>
</evidence>
<keyword evidence="9" id="KW-0067">ATP-binding</keyword>
<evidence type="ECO:0000256" key="2">
    <source>
        <dbReference type="ARBA" id="ARBA00004370"/>
    </source>
</evidence>
<dbReference type="InterPro" id="IPR050980">
    <property type="entry name" value="2C_sensor_his_kinase"/>
</dbReference>
<evidence type="ECO:0000259" key="14">
    <source>
        <dbReference type="PROSITE" id="PS50109"/>
    </source>
</evidence>
<dbReference type="Gene3D" id="6.10.340.10">
    <property type="match status" value="1"/>
</dbReference>
<protein>
    <recommendedName>
        <fullName evidence="3">histidine kinase</fullName>
        <ecNumber evidence="3">2.7.13.3</ecNumber>
    </recommendedName>
</protein>
<dbReference type="SUPFAM" id="SSF55874">
    <property type="entry name" value="ATPase domain of HSP90 chaperone/DNA topoisomerase II/histidine kinase"/>
    <property type="match status" value="1"/>
</dbReference>
<accession>A0A6G4WZX1</accession>
<dbReference type="GO" id="GO:0016020">
    <property type="term" value="C:membrane"/>
    <property type="evidence" value="ECO:0007669"/>
    <property type="project" value="UniProtKB-SubCell"/>
</dbReference>
<dbReference type="SMART" id="SM00304">
    <property type="entry name" value="HAMP"/>
    <property type="match status" value="1"/>
</dbReference>
<keyword evidence="5" id="KW-0808">Transferase</keyword>
<dbReference type="Proteomes" id="UP000477722">
    <property type="component" value="Unassembled WGS sequence"/>
</dbReference>
<feature type="compositionally biased region" description="Basic and acidic residues" evidence="12">
    <location>
        <begin position="681"/>
        <end position="709"/>
    </location>
</feature>